<keyword evidence="1" id="KW-0732">Signal</keyword>
<dbReference type="EMBL" id="LC564893">
    <property type="protein sequence ID" value="BCG67655.1"/>
    <property type="molecule type" value="Genomic_DNA"/>
</dbReference>
<evidence type="ECO:0000313" key="2">
    <source>
        <dbReference type="EMBL" id="BCG67655.1"/>
    </source>
</evidence>
<accession>A0A7R6WDR8</accession>
<keyword evidence="2" id="KW-0934">Plastid</keyword>
<organism evidence="2">
    <name type="scientific">Haptophyceae sp. NIES-3900</name>
    <dbReference type="NCBI Taxonomy" id="2748608"/>
    <lineage>
        <taxon>Eukaryota</taxon>
        <taxon>Haptista</taxon>
        <taxon>Haptophyta</taxon>
    </lineage>
</organism>
<feature type="signal peptide" evidence="1">
    <location>
        <begin position="1"/>
        <end position="25"/>
    </location>
</feature>
<gene>
    <name evidence="2" type="primary">orf100</name>
</gene>
<proteinExistence type="predicted"/>
<geneLocation type="chloroplast" evidence="2"/>
<evidence type="ECO:0000256" key="1">
    <source>
        <dbReference type="SAM" id="SignalP"/>
    </source>
</evidence>
<name>A0A7R6WDR8_9EUKA</name>
<protein>
    <submittedName>
        <fullName evidence="2">Uncharacterized protein</fullName>
    </submittedName>
</protein>
<reference evidence="2" key="1">
    <citation type="submission" date="2020-06" db="EMBL/GenBank/DDBJ databases">
        <title>Organellar genomes of a novel haptophyte.</title>
        <authorList>
            <person name="Kamikawa R."/>
            <person name="Miyashita H."/>
        </authorList>
    </citation>
    <scope>NUCLEOTIDE SEQUENCE</scope>
    <source>
        <strain evidence="2">NIES-3900</strain>
    </source>
</reference>
<dbReference type="AlphaFoldDB" id="A0A7R6WDR8"/>
<sequence>MQDKKILIIFHLLDLLFMITRDFKSRDSSEYVLIRKKGDPTVFLEYGDFNSGLTQNSNSVTLHAPNKRLEKKLYHAHDWIGRKPRQEYVRMSKRGRPVYG</sequence>
<keyword evidence="2" id="KW-0150">Chloroplast</keyword>
<feature type="chain" id="PRO_5031161607" evidence="1">
    <location>
        <begin position="26"/>
        <end position="100"/>
    </location>
</feature>